<dbReference type="PROSITE" id="PS50850">
    <property type="entry name" value="MFS"/>
    <property type="match status" value="1"/>
</dbReference>
<dbReference type="GO" id="GO:0022857">
    <property type="term" value="F:transmembrane transporter activity"/>
    <property type="evidence" value="ECO:0007669"/>
    <property type="project" value="InterPro"/>
</dbReference>
<reference evidence="8" key="1">
    <citation type="submission" date="2020-09" db="EMBL/GenBank/DDBJ databases">
        <title>Iningainema tapete sp. nov. (Scytonemataceae, Cyanobacteria) from greenhouses in central Florida (USA) produces two types of nodularin with biosynthetic potential for microcystin-LR and anabaenopeptins.</title>
        <authorList>
            <person name="Berthold D.E."/>
            <person name="Lefler F.W."/>
            <person name="Huang I.-S."/>
            <person name="Abdulla H."/>
            <person name="Zimba P.V."/>
            <person name="Laughinghouse H.D. IV."/>
        </authorList>
    </citation>
    <scope>NUCLEOTIDE SEQUENCE</scope>
    <source>
        <strain evidence="8">BLCCT55</strain>
    </source>
</reference>
<evidence type="ECO:0000256" key="5">
    <source>
        <dbReference type="ARBA" id="ARBA00023136"/>
    </source>
</evidence>
<name>A0A8J6XLV0_9CYAN</name>
<keyword evidence="9" id="KW-1185">Reference proteome</keyword>
<dbReference type="InterPro" id="IPR011701">
    <property type="entry name" value="MFS"/>
</dbReference>
<evidence type="ECO:0000256" key="2">
    <source>
        <dbReference type="ARBA" id="ARBA00022475"/>
    </source>
</evidence>
<keyword evidence="5 6" id="KW-0472">Membrane</keyword>
<feature type="transmembrane region" description="Helical" evidence="6">
    <location>
        <begin position="315"/>
        <end position="337"/>
    </location>
</feature>
<feature type="transmembrane region" description="Helical" evidence="6">
    <location>
        <begin position="59"/>
        <end position="80"/>
    </location>
</feature>
<dbReference type="AlphaFoldDB" id="A0A8J6XLV0"/>
<dbReference type="InterPro" id="IPR001958">
    <property type="entry name" value="Tet-R_TetA/multi-R_MdtG-like"/>
</dbReference>
<dbReference type="PANTHER" id="PTHR43124">
    <property type="entry name" value="PURINE EFFLUX PUMP PBUE"/>
    <property type="match status" value="1"/>
</dbReference>
<feature type="transmembrane region" description="Helical" evidence="6">
    <location>
        <begin position="172"/>
        <end position="190"/>
    </location>
</feature>
<sequence length="410" mass="43864">MASSLVITSTKKSDRIKVDANLLLIVSISLIAVSGILSINPIMPTIAKSFNIPPEQIGLVMTSFLMPTTVGTLIFGALADRIGRKKILVPSLLVFGIGGILCAFASNFRSLLEWRFFAGVGAASLETLELTLIGDLYSGKMLTSAMGFNAAMIGFAATIYPLIGGFLGSLSWRYPFLLSVLAFPVALLIFQKLKVASKQKNTEENVNFSIYLKDTLHNIKNPQVFALLFTVFSLFVIELGTFYTYIPIFAGTHLNASGVEIGIIICCHSLVFSFVASQLGRLASRLSQKSLIISGFLLCGLSLLIIPAINNSWLLIIPSIIFGASIALALPTLQAMLAEIAPEGYRAGFMALNVTVQSLGRAIGPLLAGIAYSAWGIQGVFYASVALTIITVVVFGLLLTKQKSKAVLVP</sequence>
<evidence type="ECO:0000256" key="3">
    <source>
        <dbReference type="ARBA" id="ARBA00022692"/>
    </source>
</evidence>
<comment type="subcellular location">
    <subcellularLocation>
        <location evidence="1">Cell membrane</location>
        <topology evidence="1">Multi-pass membrane protein</topology>
    </subcellularLocation>
</comment>
<feature type="transmembrane region" description="Helical" evidence="6">
    <location>
        <begin position="114"/>
        <end position="134"/>
    </location>
</feature>
<feature type="transmembrane region" description="Helical" evidence="6">
    <location>
        <begin position="146"/>
        <end position="166"/>
    </location>
</feature>
<feature type="transmembrane region" description="Helical" evidence="6">
    <location>
        <begin position="349"/>
        <end position="375"/>
    </location>
</feature>
<dbReference type="InterPro" id="IPR036259">
    <property type="entry name" value="MFS_trans_sf"/>
</dbReference>
<feature type="transmembrane region" description="Helical" evidence="6">
    <location>
        <begin position="258"/>
        <end position="279"/>
    </location>
</feature>
<evidence type="ECO:0000256" key="1">
    <source>
        <dbReference type="ARBA" id="ARBA00004651"/>
    </source>
</evidence>
<feature type="transmembrane region" description="Helical" evidence="6">
    <location>
        <begin position="224"/>
        <end position="246"/>
    </location>
</feature>
<feature type="domain" description="Major facilitator superfamily (MFS) profile" evidence="7">
    <location>
        <begin position="21"/>
        <end position="403"/>
    </location>
</feature>
<dbReference type="RefSeq" id="WP_190833939.1">
    <property type="nucleotide sequence ID" value="NZ_CAWPPI010000082.1"/>
</dbReference>
<dbReference type="SUPFAM" id="SSF103473">
    <property type="entry name" value="MFS general substrate transporter"/>
    <property type="match status" value="1"/>
</dbReference>
<dbReference type="InterPro" id="IPR050189">
    <property type="entry name" value="MFS_Efflux_Transporters"/>
</dbReference>
<feature type="transmembrane region" description="Helical" evidence="6">
    <location>
        <begin position="291"/>
        <end position="309"/>
    </location>
</feature>
<keyword evidence="3 6" id="KW-0812">Transmembrane</keyword>
<dbReference type="CDD" id="cd17474">
    <property type="entry name" value="MFS_YfmO_like"/>
    <property type="match status" value="1"/>
</dbReference>
<dbReference type="Pfam" id="PF07690">
    <property type="entry name" value="MFS_1"/>
    <property type="match status" value="1"/>
</dbReference>
<evidence type="ECO:0000256" key="4">
    <source>
        <dbReference type="ARBA" id="ARBA00022989"/>
    </source>
</evidence>
<dbReference type="Proteomes" id="UP000629098">
    <property type="component" value="Unassembled WGS sequence"/>
</dbReference>
<comment type="caution">
    <text evidence="8">The sequence shown here is derived from an EMBL/GenBank/DDBJ whole genome shotgun (WGS) entry which is preliminary data.</text>
</comment>
<evidence type="ECO:0000313" key="8">
    <source>
        <dbReference type="EMBL" id="MBD2775482.1"/>
    </source>
</evidence>
<proteinExistence type="predicted"/>
<dbReference type="InterPro" id="IPR020846">
    <property type="entry name" value="MFS_dom"/>
</dbReference>
<evidence type="ECO:0000313" key="9">
    <source>
        <dbReference type="Proteomes" id="UP000629098"/>
    </source>
</evidence>
<keyword evidence="2" id="KW-1003">Cell membrane</keyword>
<evidence type="ECO:0000256" key="6">
    <source>
        <dbReference type="SAM" id="Phobius"/>
    </source>
</evidence>
<feature type="transmembrane region" description="Helical" evidence="6">
    <location>
        <begin position="20"/>
        <end position="39"/>
    </location>
</feature>
<accession>A0A8J6XLV0</accession>
<feature type="transmembrane region" description="Helical" evidence="6">
    <location>
        <begin position="381"/>
        <end position="400"/>
    </location>
</feature>
<keyword evidence="4 6" id="KW-1133">Transmembrane helix</keyword>
<dbReference type="PANTHER" id="PTHR43124:SF3">
    <property type="entry name" value="CHLORAMPHENICOL EFFLUX PUMP RV0191"/>
    <property type="match status" value="1"/>
</dbReference>
<gene>
    <name evidence="8" type="ORF">ICL16_26345</name>
</gene>
<dbReference type="PRINTS" id="PR01035">
    <property type="entry name" value="TCRTETA"/>
</dbReference>
<dbReference type="Gene3D" id="1.20.1250.20">
    <property type="entry name" value="MFS general substrate transporter like domains"/>
    <property type="match status" value="1"/>
</dbReference>
<dbReference type="GO" id="GO:0005886">
    <property type="term" value="C:plasma membrane"/>
    <property type="evidence" value="ECO:0007669"/>
    <property type="project" value="UniProtKB-SubCell"/>
</dbReference>
<dbReference type="EMBL" id="JACXAE010000082">
    <property type="protein sequence ID" value="MBD2775482.1"/>
    <property type="molecule type" value="Genomic_DNA"/>
</dbReference>
<organism evidence="8 9">
    <name type="scientific">Iningainema tapete BLCC-T55</name>
    <dbReference type="NCBI Taxonomy" id="2748662"/>
    <lineage>
        <taxon>Bacteria</taxon>
        <taxon>Bacillati</taxon>
        <taxon>Cyanobacteriota</taxon>
        <taxon>Cyanophyceae</taxon>
        <taxon>Nostocales</taxon>
        <taxon>Scytonemataceae</taxon>
        <taxon>Iningainema tapete</taxon>
    </lineage>
</organism>
<evidence type="ECO:0000259" key="7">
    <source>
        <dbReference type="PROSITE" id="PS50850"/>
    </source>
</evidence>
<feature type="transmembrane region" description="Helical" evidence="6">
    <location>
        <begin position="87"/>
        <end position="108"/>
    </location>
</feature>
<protein>
    <submittedName>
        <fullName evidence="8">MFS transporter</fullName>
    </submittedName>
</protein>